<dbReference type="Proteomes" id="UP000320776">
    <property type="component" value="Chromosome"/>
</dbReference>
<dbReference type="AlphaFoldDB" id="A0A517DRK9"/>
<name>A0A517DRK9_9FIRM</name>
<dbReference type="EMBL" id="CP036259">
    <property type="protein sequence ID" value="QDR79994.1"/>
    <property type="molecule type" value="Genomic_DNA"/>
</dbReference>
<organism evidence="2 3">
    <name type="scientific">Sporomusa termitida</name>
    <dbReference type="NCBI Taxonomy" id="2377"/>
    <lineage>
        <taxon>Bacteria</taxon>
        <taxon>Bacillati</taxon>
        <taxon>Bacillota</taxon>
        <taxon>Negativicutes</taxon>
        <taxon>Selenomonadales</taxon>
        <taxon>Sporomusaceae</taxon>
        <taxon>Sporomusa</taxon>
    </lineage>
</organism>
<dbReference type="OrthoDB" id="1664236at2"/>
<dbReference type="RefSeq" id="WP_144349566.1">
    <property type="nucleotide sequence ID" value="NZ_CP036259.1"/>
</dbReference>
<keyword evidence="3" id="KW-1185">Reference proteome</keyword>
<sequence length="216" mass="23296">MKKISAILAAAMTITSVSFASPLTDYTQGKAAIDLNPNINSDSTKDNVSGGITYGVGNKFALQYKYADNKNKNYLRMTPPSNAHAQLSAYEMNVLYQINPNVSAYAGWAGETAKINLLYYAGPDLGNIIYRERGSQSSFHLGLIGQTKFTENLTGWASAGAGSHIIGYEVGLGYSIAKNAECNVIYRYNKYQGFNLSDGKIDVKIEGVGAGITLTF</sequence>
<reference evidence="2 3" key="1">
    <citation type="submission" date="2019-02" db="EMBL/GenBank/DDBJ databases">
        <title>Closed genome of Sporomusa termitida DSM 4440.</title>
        <authorList>
            <person name="Poehlein A."/>
            <person name="Daniel R."/>
        </authorList>
    </citation>
    <scope>NUCLEOTIDE SEQUENCE [LARGE SCALE GENOMIC DNA]</scope>
    <source>
        <strain evidence="2 3">DSM 4440</strain>
    </source>
</reference>
<dbReference type="SUPFAM" id="SSF56935">
    <property type="entry name" value="Porins"/>
    <property type="match status" value="1"/>
</dbReference>
<evidence type="ECO:0000256" key="1">
    <source>
        <dbReference type="SAM" id="SignalP"/>
    </source>
</evidence>
<protein>
    <submittedName>
        <fullName evidence="2">Uncharacterized protein</fullName>
    </submittedName>
</protein>
<gene>
    <name evidence="2" type="ORF">SPTER_13030</name>
</gene>
<feature type="signal peptide" evidence="1">
    <location>
        <begin position="1"/>
        <end position="20"/>
    </location>
</feature>
<evidence type="ECO:0000313" key="3">
    <source>
        <dbReference type="Proteomes" id="UP000320776"/>
    </source>
</evidence>
<feature type="chain" id="PRO_5021903916" evidence="1">
    <location>
        <begin position="21"/>
        <end position="216"/>
    </location>
</feature>
<dbReference type="KEGG" id="sted:SPTER_13030"/>
<evidence type="ECO:0000313" key="2">
    <source>
        <dbReference type="EMBL" id="QDR79994.1"/>
    </source>
</evidence>
<proteinExistence type="predicted"/>
<accession>A0A517DRK9</accession>
<keyword evidence="1" id="KW-0732">Signal</keyword>